<protein>
    <recommendedName>
        <fullName evidence="3">SGNH hydrolase-type esterase domain-containing protein</fullName>
    </recommendedName>
</protein>
<dbReference type="InterPro" id="IPR036514">
    <property type="entry name" value="SGNH_hydro_sf"/>
</dbReference>
<reference evidence="1" key="1">
    <citation type="submission" date="2023-04" db="EMBL/GenBank/DDBJ databases">
        <title>Comparative genomic analysis of Cohnella hashimotonis sp. nov., isolated from the International Space Station.</title>
        <authorList>
            <person name="Venkateswaran K."/>
            <person name="Simpson A."/>
        </authorList>
    </citation>
    <scope>NUCLEOTIDE SEQUENCE</scope>
    <source>
        <strain evidence="1">F6_2S_P_1</strain>
    </source>
</reference>
<dbReference type="EMBL" id="JAGRPV010000001">
    <property type="protein sequence ID" value="MDI4646439.1"/>
    <property type="molecule type" value="Genomic_DNA"/>
</dbReference>
<dbReference type="SUPFAM" id="SSF52266">
    <property type="entry name" value="SGNH hydrolase"/>
    <property type="match status" value="1"/>
</dbReference>
<name>A0ABT6TIA6_9BACL</name>
<evidence type="ECO:0008006" key="3">
    <source>
        <dbReference type="Google" id="ProtNLM"/>
    </source>
</evidence>
<keyword evidence="2" id="KW-1185">Reference proteome</keyword>
<sequence>MEESRFLRRTRQYGRFGAYLADRVSIFNAGVGGTDSSFGAARLREHVGSLGPIDLLFVEFAVNDGEDRAESLAPSIRLSGFYH</sequence>
<dbReference type="Gene3D" id="3.40.50.1110">
    <property type="entry name" value="SGNH hydrolase"/>
    <property type="match status" value="1"/>
</dbReference>
<comment type="caution">
    <text evidence="1">The sequence shown here is derived from an EMBL/GenBank/DDBJ whole genome shotgun (WGS) entry which is preliminary data.</text>
</comment>
<proteinExistence type="predicted"/>
<dbReference type="Proteomes" id="UP001161691">
    <property type="component" value="Unassembled WGS sequence"/>
</dbReference>
<evidence type="ECO:0000313" key="2">
    <source>
        <dbReference type="Proteomes" id="UP001161691"/>
    </source>
</evidence>
<evidence type="ECO:0000313" key="1">
    <source>
        <dbReference type="EMBL" id="MDI4646439.1"/>
    </source>
</evidence>
<organism evidence="1 2">
    <name type="scientific">Cohnella hashimotonis</name>
    <dbReference type="NCBI Taxonomy" id="2826895"/>
    <lineage>
        <taxon>Bacteria</taxon>
        <taxon>Bacillati</taxon>
        <taxon>Bacillota</taxon>
        <taxon>Bacilli</taxon>
        <taxon>Bacillales</taxon>
        <taxon>Paenibacillaceae</taxon>
        <taxon>Cohnella</taxon>
    </lineage>
</organism>
<accession>A0ABT6TIA6</accession>
<dbReference type="RefSeq" id="WP_282909292.1">
    <property type="nucleotide sequence ID" value="NZ_JAGRPV010000001.1"/>
</dbReference>
<gene>
    <name evidence="1" type="ORF">KB449_15775</name>
</gene>